<name>A0A162PUQ7_PHYB8</name>
<dbReference type="GeneID" id="29001450"/>
<evidence type="ECO:0000313" key="2">
    <source>
        <dbReference type="Proteomes" id="UP000077315"/>
    </source>
</evidence>
<accession>A0A162PUQ7</accession>
<gene>
    <name evidence="1" type="ORF">PHYBLDRAFT_59703</name>
</gene>
<dbReference type="InParanoid" id="A0A162PUQ7"/>
<dbReference type="OrthoDB" id="2247400at2759"/>
<dbReference type="Proteomes" id="UP000077315">
    <property type="component" value="Unassembled WGS sequence"/>
</dbReference>
<keyword evidence="2" id="KW-1185">Reference proteome</keyword>
<dbReference type="VEuPathDB" id="FungiDB:PHYBLDRAFT_59703"/>
<sequence>MKQPHHHINSVIFKGDRPLPGSHPFLNFARKIAQATSMRRPVDIQLGLARGSTVVAVREKQQHALQKIKWLLPNLLSVNRREAALWRQPFTALMSYLQPPNRKGITNDEKLCQDKLEQLIKDVLSHIDAKQDSSDLNELRPRLIAFLDAKEREEGDEKEEEEEELEPL</sequence>
<proteinExistence type="predicted"/>
<organism evidence="1 2">
    <name type="scientific">Phycomyces blakesleeanus (strain ATCC 8743b / DSM 1359 / FGSC 10004 / NBRC 33097 / NRRL 1555)</name>
    <dbReference type="NCBI Taxonomy" id="763407"/>
    <lineage>
        <taxon>Eukaryota</taxon>
        <taxon>Fungi</taxon>
        <taxon>Fungi incertae sedis</taxon>
        <taxon>Mucoromycota</taxon>
        <taxon>Mucoromycotina</taxon>
        <taxon>Mucoromycetes</taxon>
        <taxon>Mucorales</taxon>
        <taxon>Phycomycetaceae</taxon>
        <taxon>Phycomyces</taxon>
    </lineage>
</organism>
<evidence type="ECO:0000313" key="1">
    <source>
        <dbReference type="EMBL" id="OAD76167.1"/>
    </source>
</evidence>
<dbReference type="RefSeq" id="XP_018294207.1">
    <property type="nucleotide sequence ID" value="XM_018440544.1"/>
</dbReference>
<protein>
    <submittedName>
        <fullName evidence="1">Uncharacterized protein</fullName>
    </submittedName>
</protein>
<dbReference type="EMBL" id="KV440976">
    <property type="protein sequence ID" value="OAD76167.1"/>
    <property type="molecule type" value="Genomic_DNA"/>
</dbReference>
<reference evidence="2" key="1">
    <citation type="submission" date="2015-06" db="EMBL/GenBank/DDBJ databases">
        <title>Expansion of signal transduction pathways in fungi by whole-genome duplication.</title>
        <authorList>
            <consortium name="DOE Joint Genome Institute"/>
            <person name="Corrochano L.M."/>
            <person name="Kuo A."/>
            <person name="Marcet-Houben M."/>
            <person name="Polaino S."/>
            <person name="Salamov A."/>
            <person name="Villalobos J.M."/>
            <person name="Alvarez M.I."/>
            <person name="Avalos J."/>
            <person name="Benito E.P."/>
            <person name="Benoit I."/>
            <person name="Burger G."/>
            <person name="Camino L.P."/>
            <person name="Canovas D."/>
            <person name="Cerda-Olmedo E."/>
            <person name="Cheng J.-F."/>
            <person name="Dominguez A."/>
            <person name="Elias M."/>
            <person name="Eslava A.P."/>
            <person name="Glaser F."/>
            <person name="Grimwood J."/>
            <person name="Gutierrez G."/>
            <person name="Heitman J."/>
            <person name="Henrissat B."/>
            <person name="Iturriaga E.A."/>
            <person name="Lang B.F."/>
            <person name="Lavin J.L."/>
            <person name="Lee S."/>
            <person name="Li W."/>
            <person name="Lindquist E."/>
            <person name="Lopez-Garcia S."/>
            <person name="Luque E.M."/>
            <person name="Marcos A.T."/>
            <person name="Martin J."/>
            <person name="McCluskey K."/>
            <person name="Medina H.R."/>
            <person name="Miralles-Duran A."/>
            <person name="Miyazaki A."/>
            <person name="Munoz-Torres E."/>
            <person name="Oguiza J.A."/>
            <person name="Ohm R."/>
            <person name="Olmedo M."/>
            <person name="Orejas M."/>
            <person name="Ortiz-Castellanos L."/>
            <person name="Pisabarro A.G."/>
            <person name="Rodriguez-Romero J."/>
            <person name="Ruiz-Herrera J."/>
            <person name="Ruiz-Vazquez R."/>
            <person name="Sanz C."/>
            <person name="Schackwitz W."/>
            <person name="Schmutz J."/>
            <person name="Shahriari M."/>
            <person name="Shelest E."/>
            <person name="Silva-Franco F."/>
            <person name="Soanes D."/>
            <person name="Syed K."/>
            <person name="Tagua V.G."/>
            <person name="Talbot N.J."/>
            <person name="Thon M."/>
            <person name="De vries R.P."/>
            <person name="Wiebenga A."/>
            <person name="Yadav J.S."/>
            <person name="Braun E.L."/>
            <person name="Baker S."/>
            <person name="Garre V."/>
            <person name="Horwitz B."/>
            <person name="Torres-Martinez S."/>
            <person name="Idnurm A."/>
            <person name="Herrera-Estrella A."/>
            <person name="Gabaldon T."/>
            <person name="Grigoriev I.V."/>
        </authorList>
    </citation>
    <scope>NUCLEOTIDE SEQUENCE [LARGE SCALE GENOMIC DNA]</scope>
    <source>
        <strain evidence="2">NRRL 1555(-)</strain>
    </source>
</reference>
<dbReference type="AlphaFoldDB" id="A0A162PUQ7"/>